<dbReference type="GO" id="GO:0043335">
    <property type="term" value="P:protein unfolding"/>
    <property type="evidence" value="ECO:0007669"/>
    <property type="project" value="UniProtKB-UniRule"/>
</dbReference>
<evidence type="ECO:0000256" key="2">
    <source>
        <dbReference type="ARBA" id="ARBA00009771"/>
    </source>
</evidence>
<dbReference type="SMART" id="SM01086">
    <property type="entry name" value="ClpB_D2-small"/>
    <property type="match status" value="1"/>
</dbReference>
<comment type="subcellular location">
    <subcellularLocation>
        <location evidence="1 7">Cytoplasm</location>
    </subcellularLocation>
</comment>
<organism evidence="10">
    <name type="scientific">uncultured Aquificia bacterium</name>
    <dbReference type="NCBI Taxonomy" id="453415"/>
    <lineage>
        <taxon>Bacteria</taxon>
        <taxon>Pseudomonadati</taxon>
        <taxon>Aquificota</taxon>
        <taxon>Aquificia</taxon>
        <taxon>environmental samples</taxon>
    </lineage>
</organism>
<dbReference type="SUPFAM" id="SSF52540">
    <property type="entry name" value="P-loop containing nucleoside triphosphate hydrolases"/>
    <property type="match status" value="1"/>
</dbReference>
<dbReference type="GO" id="GO:0005524">
    <property type="term" value="F:ATP binding"/>
    <property type="evidence" value="ECO:0007669"/>
    <property type="project" value="UniProtKB-UniRule"/>
</dbReference>
<dbReference type="InterPro" id="IPR050052">
    <property type="entry name" value="ATP-dep_Clp_protease_ClpX"/>
</dbReference>
<accession>H5SAW2</accession>
<comment type="subunit">
    <text evidence="7">A double ring-shaped homohexamer of HslV is capped on each side by a ring-shaped HslU homohexamer. The assembly of the HslU/HslV complex is dependent on binding of ATP.</text>
</comment>
<keyword evidence="3 7" id="KW-0963">Cytoplasm</keyword>
<dbReference type="NCBIfam" id="TIGR00390">
    <property type="entry name" value="hslU"/>
    <property type="match status" value="1"/>
</dbReference>
<feature type="binding site" evidence="7">
    <location>
        <position position="262"/>
    </location>
    <ligand>
        <name>ATP</name>
        <dbReference type="ChEBI" id="CHEBI:30616"/>
    </ligand>
</feature>
<dbReference type="GO" id="GO:0016887">
    <property type="term" value="F:ATP hydrolysis activity"/>
    <property type="evidence" value="ECO:0007669"/>
    <property type="project" value="InterPro"/>
</dbReference>
<dbReference type="GO" id="GO:0036402">
    <property type="term" value="F:proteasome-activating activity"/>
    <property type="evidence" value="ECO:0007669"/>
    <property type="project" value="UniProtKB-UniRule"/>
</dbReference>
<feature type="domain" description="Clp ATPase C-terminal" evidence="9">
    <location>
        <begin position="341"/>
        <end position="430"/>
    </location>
</feature>
<dbReference type="InterPro" id="IPR003593">
    <property type="entry name" value="AAA+_ATPase"/>
</dbReference>
<dbReference type="AlphaFoldDB" id="H5SAW2"/>
<dbReference type="Pfam" id="PF07724">
    <property type="entry name" value="AAA_2"/>
    <property type="match status" value="1"/>
</dbReference>
<dbReference type="InterPro" id="IPR019489">
    <property type="entry name" value="Clp_ATPase_C"/>
</dbReference>
<keyword evidence="5 7" id="KW-0067">ATP-binding</keyword>
<evidence type="ECO:0000259" key="8">
    <source>
        <dbReference type="SMART" id="SM00382"/>
    </source>
</evidence>
<feature type="binding site" evidence="7">
    <location>
        <position position="327"/>
    </location>
    <ligand>
        <name>ATP</name>
        <dbReference type="ChEBI" id="CHEBI:30616"/>
    </ligand>
</feature>
<evidence type="ECO:0000256" key="6">
    <source>
        <dbReference type="ARBA" id="ARBA00023186"/>
    </source>
</evidence>
<dbReference type="PANTHER" id="PTHR48102:SF3">
    <property type="entry name" value="ATP-DEPENDENT PROTEASE ATPASE SUBUNIT HSLU"/>
    <property type="match status" value="1"/>
</dbReference>
<feature type="domain" description="AAA+ ATPase" evidence="8">
    <location>
        <begin position="58"/>
        <end position="338"/>
    </location>
</feature>
<dbReference type="Gene3D" id="3.40.50.300">
    <property type="entry name" value="P-loop containing nucleotide triphosphate hydrolases"/>
    <property type="match status" value="2"/>
</dbReference>
<gene>
    <name evidence="7" type="primary">hslU</name>
    <name evidence="10" type="ORF">HGMM_F06E10C17</name>
</gene>
<evidence type="ECO:0000256" key="4">
    <source>
        <dbReference type="ARBA" id="ARBA00022741"/>
    </source>
</evidence>
<dbReference type="InterPro" id="IPR003959">
    <property type="entry name" value="ATPase_AAA_core"/>
</dbReference>
<name>H5SAW2_9BACT</name>
<dbReference type="Pfam" id="PF10431">
    <property type="entry name" value="ClpB_D2-small"/>
    <property type="match status" value="1"/>
</dbReference>
<proteinExistence type="inferred from homology"/>
<dbReference type="Gene3D" id="1.10.8.10">
    <property type="entry name" value="DNA helicase RuvA subunit, C-terminal domain"/>
    <property type="match status" value="2"/>
</dbReference>
<reference evidence="10" key="2">
    <citation type="journal article" date="2012" name="PLoS ONE">
        <title>A Deeply Branching Thermophilic Bacterium with an Ancient Acetyl-CoA Pathway Dominates a Subsurface Ecosystem.</title>
        <authorList>
            <person name="Takami H."/>
            <person name="Noguchi H."/>
            <person name="Takaki Y."/>
            <person name="Uchiyama I."/>
            <person name="Toyoda A."/>
            <person name="Nishi S."/>
            <person name="Chee G.-J."/>
            <person name="Arai W."/>
            <person name="Nunoura T."/>
            <person name="Itoh T."/>
            <person name="Hattori M."/>
            <person name="Takai K."/>
        </authorList>
    </citation>
    <scope>NUCLEOTIDE SEQUENCE</scope>
</reference>
<feature type="binding site" evidence="7">
    <location>
        <position position="399"/>
    </location>
    <ligand>
        <name>ATP</name>
        <dbReference type="ChEBI" id="CHEBI:30616"/>
    </ligand>
</feature>
<keyword evidence="4 7" id="KW-0547">Nucleotide-binding</keyword>
<evidence type="ECO:0000259" key="9">
    <source>
        <dbReference type="SMART" id="SM01086"/>
    </source>
</evidence>
<dbReference type="FunFam" id="3.40.50.300:FF:000213">
    <property type="entry name" value="ATP-dependent protease ATPase subunit HslU"/>
    <property type="match status" value="1"/>
</dbReference>
<sequence>MMTRSLSDLLEELTPKRVVEELDKYIVGQEQAKKAVAIALRNRWRRQKLPQHIREEVAPKNILMIGPTGVGKTEIARRLAQLIKAPFIKVEATKYTEIGYVGRDVESMVRELVEVSYQMVKQEKIQKVKERAKRAAEERILDYLVPQQLSFGIREQQDTGKRELMREKLRSGELDEKVIEIDLQEKMMPMIGIAGPPGLEELEEQIKSMLGNMMPTRRRRKVKVKEALSLLEQEEAEKLIDMEEVARDAIHRAENFGIIFIDEIDKIAVKTPGAGPGVSREGVQRDLLPIVEGTTVKTKYGPVRTDHILFIAAGAFHMAKPSDLIPELQGRFPIRVELSPLTKEDFVRILKEPKNALTKQYIELLKTEGVEIEFTDDAIEEIARIAEEANAKMENIGARRLHTVMEKLLEDISFNAPEMEGQHIIIDTKFVRAKLENIVKDVELSRYIL</sequence>
<evidence type="ECO:0000256" key="3">
    <source>
        <dbReference type="ARBA" id="ARBA00022490"/>
    </source>
</evidence>
<comment type="similarity">
    <text evidence="2 7">Belongs to the ClpX chaperone family. HslU subfamily.</text>
</comment>
<dbReference type="Gene3D" id="1.10.8.60">
    <property type="match status" value="1"/>
</dbReference>
<comment type="function">
    <text evidence="7">ATPase subunit of a proteasome-like degradation complex; this subunit has chaperone activity. The binding of ATP and its subsequent hydrolysis by HslU are essential for unfolding of protein substrates subsequently hydrolyzed by HslV. HslU recognizes the N-terminal part of its protein substrates and unfolds these before they are guided to HslV for hydrolysis.</text>
</comment>
<keyword evidence="10" id="KW-0378">Hydrolase</keyword>
<dbReference type="Pfam" id="PF00004">
    <property type="entry name" value="AAA"/>
    <property type="match status" value="1"/>
</dbReference>
<dbReference type="PANTHER" id="PTHR48102">
    <property type="entry name" value="ATP-DEPENDENT CLP PROTEASE ATP-BINDING SUBUNIT CLPX-LIKE, MITOCHONDRIAL-RELATED"/>
    <property type="match status" value="1"/>
</dbReference>
<dbReference type="CDD" id="cd19498">
    <property type="entry name" value="RecA-like_HslU"/>
    <property type="match status" value="1"/>
</dbReference>
<dbReference type="GO" id="GO:0009376">
    <property type="term" value="C:HslUV protease complex"/>
    <property type="evidence" value="ECO:0007669"/>
    <property type="project" value="UniProtKB-UniRule"/>
</dbReference>
<dbReference type="EMBL" id="AP011654">
    <property type="protein sequence ID" value="BAL53298.1"/>
    <property type="molecule type" value="Genomic_DNA"/>
</dbReference>
<dbReference type="InterPro" id="IPR027417">
    <property type="entry name" value="P-loop_NTPase"/>
</dbReference>
<keyword evidence="10" id="KW-0645">Protease</keyword>
<evidence type="ECO:0000256" key="1">
    <source>
        <dbReference type="ARBA" id="ARBA00004496"/>
    </source>
</evidence>
<feature type="binding site" evidence="7">
    <location>
        <position position="27"/>
    </location>
    <ligand>
        <name>ATP</name>
        <dbReference type="ChEBI" id="CHEBI:30616"/>
    </ligand>
</feature>
<dbReference type="HAMAP" id="MF_00249">
    <property type="entry name" value="HslU"/>
    <property type="match status" value="1"/>
</dbReference>
<evidence type="ECO:0000313" key="10">
    <source>
        <dbReference type="EMBL" id="BAL53298.1"/>
    </source>
</evidence>
<dbReference type="GO" id="GO:0008233">
    <property type="term" value="F:peptidase activity"/>
    <property type="evidence" value="ECO:0007669"/>
    <property type="project" value="UniProtKB-KW"/>
</dbReference>
<dbReference type="InterPro" id="IPR004491">
    <property type="entry name" value="HslU"/>
</dbReference>
<feature type="binding site" evidence="7">
    <location>
        <begin position="69"/>
        <end position="74"/>
    </location>
    <ligand>
        <name>ATP</name>
        <dbReference type="ChEBI" id="CHEBI:30616"/>
    </ligand>
</feature>
<dbReference type="FunFam" id="3.40.50.300:FF:000220">
    <property type="entry name" value="ATP-dependent protease ATPase subunit HslU"/>
    <property type="match status" value="1"/>
</dbReference>
<keyword evidence="6 7" id="KW-0143">Chaperone</keyword>
<reference evidence="10" key="1">
    <citation type="journal article" date="2005" name="Environ. Microbiol.">
        <title>Genetic and functional properties of uncultivated thermophilic crenarchaeotes from a subsurface gold mine as revealed by analysis of genome fragments.</title>
        <authorList>
            <person name="Nunoura T."/>
            <person name="Hirayama H."/>
            <person name="Takami H."/>
            <person name="Oida H."/>
            <person name="Nishi S."/>
            <person name="Shimamura S."/>
            <person name="Suzuki Y."/>
            <person name="Inagaki F."/>
            <person name="Takai K."/>
            <person name="Nealson K.H."/>
            <person name="Horikoshi K."/>
        </authorList>
    </citation>
    <scope>NUCLEOTIDE SEQUENCE</scope>
</reference>
<dbReference type="NCBIfam" id="NF003544">
    <property type="entry name" value="PRK05201.1"/>
    <property type="match status" value="1"/>
</dbReference>
<evidence type="ECO:0000256" key="5">
    <source>
        <dbReference type="ARBA" id="ARBA00022840"/>
    </source>
</evidence>
<dbReference type="SMART" id="SM00382">
    <property type="entry name" value="AAA"/>
    <property type="match status" value="1"/>
</dbReference>
<protein>
    <recommendedName>
        <fullName evidence="7">ATP-dependent protease ATPase subunit HslU</fullName>
    </recommendedName>
    <alternativeName>
        <fullName evidence="7">Unfoldase HslU</fullName>
    </alternativeName>
</protein>
<evidence type="ECO:0000256" key="7">
    <source>
        <dbReference type="HAMAP-Rule" id="MF_00249"/>
    </source>
</evidence>